<gene>
    <name evidence="1" type="ORF">OIU79_028999</name>
</gene>
<reference evidence="1" key="2">
    <citation type="journal article" date="2023" name="Int. J. Mol. Sci.">
        <title>De Novo Assembly and Annotation of 11 Diverse Shrub Willow (Salix) Genomes Reveals Novel Gene Organization in Sex-Linked Regions.</title>
        <authorList>
            <person name="Hyden B."/>
            <person name="Feng K."/>
            <person name="Yates T.B."/>
            <person name="Jawdy S."/>
            <person name="Cereghino C."/>
            <person name="Smart L.B."/>
            <person name="Muchero W."/>
        </authorList>
    </citation>
    <scope>NUCLEOTIDE SEQUENCE</scope>
    <source>
        <tissue evidence="1">Shoot tip</tissue>
    </source>
</reference>
<accession>A0A9Q0VXE2</accession>
<dbReference type="EMBL" id="JAPFFK010000007">
    <property type="protein sequence ID" value="KAJ6756724.1"/>
    <property type="molecule type" value="Genomic_DNA"/>
</dbReference>
<dbReference type="AlphaFoldDB" id="A0A9Q0VXE2"/>
<name>A0A9Q0VXE2_SALPP</name>
<evidence type="ECO:0000313" key="1">
    <source>
        <dbReference type="EMBL" id="KAJ6756724.1"/>
    </source>
</evidence>
<proteinExistence type="predicted"/>
<protein>
    <submittedName>
        <fullName evidence="1">Uncharacterized protein</fullName>
    </submittedName>
</protein>
<sequence length="88" mass="10078">MDVLWGRLAKLFRDNVWWDQEPLFMVGVNTTAIAWTVKRSGICYWSCLNTTMEPTYYMPIEKPKFAVSAGFSGDESSNDGIDRIFPGF</sequence>
<reference evidence="1" key="1">
    <citation type="submission" date="2022-11" db="EMBL/GenBank/DDBJ databases">
        <authorList>
            <person name="Hyden B.L."/>
            <person name="Feng K."/>
            <person name="Yates T."/>
            <person name="Jawdy S."/>
            <person name="Smart L.B."/>
            <person name="Muchero W."/>
        </authorList>
    </citation>
    <scope>NUCLEOTIDE SEQUENCE</scope>
    <source>
        <tissue evidence="1">Shoot tip</tissue>
    </source>
</reference>
<organism evidence="1 2">
    <name type="scientific">Salix purpurea</name>
    <name type="common">Purple osier willow</name>
    <dbReference type="NCBI Taxonomy" id="77065"/>
    <lineage>
        <taxon>Eukaryota</taxon>
        <taxon>Viridiplantae</taxon>
        <taxon>Streptophyta</taxon>
        <taxon>Embryophyta</taxon>
        <taxon>Tracheophyta</taxon>
        <taxon>Spermatophyta</taxon>
        <taxon>Magnoliopsida</taxon>
        <taxon>eudicotyledons</taxon>
        <taxon>Gunneridae</taxon>
        <taxon>Pentapetalae</taxon>
        <taxon>rosids</taxon>
        <taxon>fabids</taxon>
        <taxon>Malpighiales</taxon>
        <taxon>Salicaceae</taxon>
        <taxon>Saliceae</taxon>
        <taxon>Salix</taxon>
    </lineage>
</organism>
<dbReference type="Proteomes" id="UP001151532">
    <property type="component" value="Chromosome 16"/>
</dbReference>
<evidence type="ECO:0000313" key="2">
    <source>
        <dbReference type="Proteomes" id="UP001151532"/>
    </source>
</evidence>
<comment type="caution">
    <text evidence="1">The sequence shown here is derived from an EMBL/GenBank/DDBJ whole genome shotgun (WGS) entry which is preliminary data.</text>
</comment>
<keyword evidence="2" id="KW-1185">Reference proteome</keyword>